<proteinExistence type="predicted"/>
<dbReference type="InterPro" id="IPR054550">
    <property type="entry name" value="Mala_s_1-like"/>
</dbReference>
<accession>A0A2C5XRD8</accession>
<sequence length="388" mass="42707">MARLLSLLLLASPLLAFSNKVQTSYCNDFGAHCNIAPGDRIIEGYRLYPENASFDPKTCLVYFSSLWNNSIAIYDAVHNKVIGSIDYPFGGRHDLHANAVLVDSCNRELTAGFTSAYTWDTSGARVDGPNFIAQYDLDTHELLWTVDLSPPTGYRYGGFQDVAQDRYGNLFVAGTYPAALVRIEAKTQVVQPWYLSSASSTTTGYTGLAMFEFQKLLVSDQSAETGSNLVSFDINKPLGPRPVPVTWASNGTLTGISVEPDAIVLAPKYRGKVLLVADNSLGTVVLYSDDRWVTAKKLGVIPSLFSGTTPNPADAEAQVVVALQIGQRIFAVYEFFPDGVTLFPGAHRTAGERECFPLQDITDDVERLVQQYVNRGRTIDWERPAYHY</sequence>
<keyword evidence="1" id="KW-0732">Signal</keyword>
<organism evidence="2 3">
    <name type="scientific">Ophiocordyceps camponoti-rufipedis</name>
    <dbReference type="NCBI Taxonomy" id="2004952"/>
    <lineage>
        <taxon>Eukaryota</taxon>
        <taxon>Fungi</taxon>
        <taxon>Dikarya</taxon>
        <taxon>Ascomycota</taxon>
        <taxon>Pezizomycotina</taxon>
        <taxon>Sordariomycetes</taxon>
        <taxon>Hypocreomycetidae</taxon>
        <taxon>Hypocreales</taxon>
        <taxon>Ophiocordycipitaceae</taxon>
        <taxon>Ophiocordyceps</taxon>
    </lineage>
</organism>
<comment type="caution">
    <text evidence="2">The sequence shown here is derived from an EMBL/GenBank/DDBJ whole genome shotgun (WGS) entry which is preliminary data.</text>
</comment>
<dbReference type="AlphaFoldDB" id="A0A2C5XRD8"/>
<gene>
    <name evidence="2" type="ORF">CDD80_7142</name>
</gene>
<evidence type="ECO:0000256" key="1">
    <source>
        <dbReference type="SAM" id="SignalP"/>
    </source>
</evidence>
<evidence type="ECO:0000313" key="3">
    <source>
        <dbReference type="Proteomes" id="UP000226431"/>
    </source>
</evidence>
<dbReference type="STRING" id="2004952.A0A2C5XRD8"/>
<feature type="chain" id="PRO_5013310546" description="Bulb-type lectin domain-containing protein" evidence="1">
    <location>
        <begin position="17"/>
        <end position="388"/>
    </location>
</feature>
<dbReference type="CDD" id="cd12811">
    <property type="entry name" value="MALA"/>
    <property type="match status" value="1"/>
</dbReference>
<dbReference type="OrthoDB" id="4434395at2759"/>
<feature type="signal peptide" evidence="1">
    <location>
        <begin position="1"/>
        <end position="16"/>
    </location>
</feature>
<dbReference type="SUPFAM" id="SSF101898">
    <property type="entry name" value="NHL repeat"/>
    <property type="match status" value="1"/>
</dbReference>
<dbReference type="Proteomes" id="UP000226431">
    <property type="component" value="Unassembled WGS sequence"/>
</dbReference>
<dbReference type="Pfam" id="PF22701">
    <property type="entry name" value="Mala_s_1-like"/>
    <property type="match status" value="1"/>
</dbReference>
<evidence type="ECO:0008006" key="4">
    <source>
        <dbReference type="Google" id="ProtNLM"/>
    </source>
</evidence>
<protein>
    <recommendedName>
        <fullName evidence="4">Bulb-type lectin domain-containing protein</fullName>
    </recommendedName>
</protein>
<reference evidence="2 3" key="1">
    <citation type="submission" date="2017-06" db="EMBL/GenBank/DDBJ databases">
        <title>Ant-infecting Ophiocordyceps genomes reveal a high diversity of potential behavioral manipulation genes and a possible major role for enterotoxins.</title>
        <authorList>
            <person name="De Bekker C."/>
            <person name="Evans H.C."/>
            <person name="Brachmann A."/>
            <person name="Hughes D.P."/>
        </authorList>
    </citation>
    <scope>NUCLEOTIDE SEQUENCE [LARGE SCALE GENOMIC DNA]</scope>
    <source>
        <strain evidence="2 3">Map16</strain>
    </source>
</reference>
<keyword evidence="3" id="KW-1185">Reference proteome</keyword>
<dbReference type="EMBL" id="NJES01000086">
    <property type="protein sequence ID" value="PHH78269.1"/>
    <property type="molecule type" value="Genomic_DNA"/>
</dbReference>
<name>A0A2C5XRD8_9HYPO</name>
<evidence type="ECO:0000313" key="2">
    <source>
        <dbReference type="EMBL" id="PHH78269.1"/>
    </source>
</evidence>